<reference key="2">
    <citation type="submission" date="2011-10" db="EMBL/GenBank/DDBJ databases">
        <title>The genome and transcriptome sequence of Clonorchis sinensis provide insights into the carcinogenic liver fluke.</title>
        <authorList>
            <person name="Wang X."/>
            <person name="Huang Y."/>
            <person name="Chen W."/>
            <person name="Liu H."/>
            <person name="Guo L."/>
            <person name="Chen Y."/>
            <person name="Luo F."/>
            <person name="Zhou W."/>
            <person name="Sun J."/>
            <person name="Mao Q."/>
            <person name="Liang P."/>
            <person name="Zhou C."/>
            <person name="Tian Y."/>
            <person name="Men J."/>
            <person name="Lv X."/>
            <person name="Huang L."/>
            <person name="Zhou J."/>
            <person name="Hu Y."/>
            <person name="Li R."/>
            <person name="Zhang F."/>
            <person name="Lei H."/>
            <person name="Li X."/>
            <person name="Hu X."/>
            <person name="Liang C."/>
            <person name="Xu J."/>
            <person name="Wu Z."/>
            <person name="Yu X."/>
        </authorList>
    </citation>
    <scope>NUCLEOTIDE SEQUENCE</scope>
    <source>
        <strain>Henan</strain>
    </source>
</reference>
<gene>
    <name evidence="1" type="ORF">CLF_104105</name>
</gene>
<sequence length="72" mass="8174">MYLMEAAWDGVSPMVGAREISYKPTKTTGVVYCVACTLRKHVLPVTVILRRQVFTTVYINQSNWQTPYTTST</sequence>
<evidence type="ECO:0000313" key="2">
    <source>
        <dbReference type="Proteomes" id="UP000008909"/>
    </source>
</evidence>
<dbReference type="Proteomes" id="UP000008909">
    <property type="component" value="Unassembled WGS sequence"/>
</dbReference>
<feature type="non-terminal residue" evidence="1">
    <location>
        <position position="72"/>
    </location>
</feature>
<dbReference type="AlphaFoldDB" id="G7YAZ9"/>
<evidence type="ECO:0000313" key="1">
    <source>
        <dbReference type="EMBL" id="GAA50133.1"/>
    </source>
</evidence>
<dbReference type="EMBL" id="DF143016">
    <property type="protein sequence ID" value="GAA50133.1"/>
    <property type="molecule type" value="Genomic_DNA"/>
</dbReference>
<accession>G7YAZ9</accession>
<protein>
    <submittedName>
        <fullName evidence="1">Uncharacterized protein</fullName>
    </submittedName>
</protein>
<keyword evidence="2" id="KW-1185">Reference proteome</keyword>
<organism evidence="1 2">
    <name type="scientific">Clonorchis sinensis</name>
    <name type="common">Chinese liver fluke</name>
    <dbReference type="NCBI Taxonomy" id="79923"/>
    <lineage>
        <taxon>Eukaryota</taxon>
        <taxon>Metazoa</taxon>
        <taxon>Spiralia</taxon>
        <taxon>Lophotrochozoa</taxon>
        <taxon>Platyhelminthes</taxon>
        <taxon>Trematoda</taxon>
        <taxon>Digenea</taxon>
        <taxon>Opisthorchiida</taxon>
        <taxon>Opisthorchiata</taxon>
        <taxon>Opisthorchiidae</taxon>
        <taxon>Clonorchis</taxon>
    </lineage>
</organism>
<name>G7YAZ9_CLOSI</name>
<proteinExistence type="predicted"/>
<reference evidence="1" key="1">
    <citation type="journal article" date="2011" name="Genome Biol.">
        <title>The draft genome of the carcinogenic human liver fluke Clonorchis sinensis.</title>
        <authorList>
            <person name="Wang X."/>
            <person name="Chen W."/>
            <person name="Huang Y."/>
            <person name="Sun J."/>
            <person name="Men J."/>
            <person name="Liu H."/>
            <person name="Luo F."/>
            <person name="Guo L."/>
            <person name="Lv X."/>
            <person name="Deng C."/>
            <person name="Zhou C."/>
            <person name="Fan Y."/>
            <person name="Li X."/>
            <person name="Huang L."/>
            <person name="Hu Y."/>
            <person name="Liang C."/>
            <person name="Hu X."/>
            <person name="Xu J."/>
            <person name="Yu X."/>
        </authorList>
    </citation>
    <scope>NUCLEOTIDE SEQUENCE [LARGE SCALE GENOMIC DNA]</scope>
    <source>
        <strain evidence="1">Henan</strain>
    </source>
</reference>